<dbReference type="HAMAP" id="MF_00983">
    <property type="entry name" value="PriA"/>
    <property type="match status" value="1"/>
</dbReference>
<feature type="binding site" evidence="12">
    <location>
        <position position="441"/>
    </location>
    <ligand>
        <name>Zn(2+)</name>
        <dbReference type="ChEBI" id="CHEBI:29105"/>
        <label>1</label>
    </ligand>
</feature>
<protein>
    <recommendedName>
        <fullName evidence="12">Replication restart protein PriA</fullName>
    </recommendedName>
    <alternativeName>
        <fullName evidence="12">ATP-dependent DNA helicase PriA</fullName>
        <ecNumber evidence="12">5.6.2.4</ecNumber>
    </alternativeName>
    <alternativeName>
        <fullName evidence="12">DNA 3'-5' helicase PriA</fullName>
    </alternativeName>
</protein>
<proteinExistence type="inferred from homology"/>
<dbReference type="GO" id="GO:0006310">
    <property type="term" value="P:DNA recombination"/>
    <property type="evidence" value="ECO:0007669"/>
    <property type="project" value="InterPro"/>
</dbReference>
<keyword evidence="8 12" id="KW-0067">ATP-binding</keyword>
<dbReference type="Pfam" id="PF00271">
    <property type="entry name" value="Helicase_C"/>
    <property type="match status" value="1"/>
</dbReference>
<feature type="binding site" evidence="12">
    <location>
        <position position="444"/>
    </location>
    <ligand>
        <name>Zn(2+)</name>
        <dbReference type="ChEBI" id="CHEBI:29105"/>
        <label>1</label>
    </ligand>
</feature>
<keyword evidence="9 12" id="KW-0238">DNA-binding</keyword>
<feature type="binding site" evidence="12">
    <location>
        <position position="471"/>
    </location>
    <ligand>
        <name>Zn(2+)</name>
        <dbReference type="ChEBI" id="CHEBI:29105"/>
        <label>2</label>
    </ligand>
</feature>
<dbReference type="InterPro" id="IPR042115">
    <property type="entry name" value="PriA_3primeBD_sf"/>
</dbReference>
<dbReference type="SMART" id="SM00490">
    <property type="entry name" value="HELICc"/>
    <property type="match status" value="1"/>
</dbReference>
<dbReference type="SUPFAM" id="SSF52540">
    <property type="entry name" value="P-loop containing nucleoside triphosphate hydrolases"/>
    <property type="match status" value="1"/>
</dbReference>
<evidence type="ECO:0000256" key="9">
    <source>
        <dbReference type="ARBA" id="ARBA00023125"/>
    </source>
</evidence>
<evidence type="ECO:0000256" key="5">
    <source>
        <dbReference type="ARBA" id="ARBA00022801"/>
    </source>
</evidence>
<keyword evidence="4 12" id="KW-0547">Nucleotide-binding</keyword>
<dbReference type="Proteomes" id="UP000823990">
    <property type="component" value="Unassembled WGS sequence"/>
</dbReference>
<dbReference type="InterPro" id="IPR014001">
    <property type="entry name" value="Helicase_ATP-bd"/>
</dbReference>
<dbReference type="GO" id="GO:0006269">
    <property type="term" value="P:DNA replication, synthesis of primer"/>
    <property type="evidence" value="ECO:0007669"/>
    <property type="project" value="UniProtKB-KW"/>
</dbReference>
<dbReference type="CDD" id="cd17929">
    <property type="entry name" value="DEXHc_priA"/>
    <property type="match status" value="1"/>
</dbReference>
<evidence type="ECO:0000256" key="7">
    <source>
        <dbReference type="ARBA" id="ARBA00022833"/>
    </source>
</evidence>
<comment type="cofactor">
    <cofactor evidence="12">
        <name>Zn(2+)</name>
        <dbReference type="ChEBI" id="CHEBI:29105"/>
    </cofactor>
    <text evidence="12">Binds 2 zinc ions per subunit.</text>
</comment>
<keyword evidence="5 12" id="KW-0378">Hydrolase</keyword>
<dbReference type="PROSITE" id="PS51192">
    <property type="entry name" value="HELICASE_ATP_BIND_1"/>
    <property type="match status" value="1"/>
</dbReference>
<evidence type="ECO:0000256" key="12">
    <source>
        <dbReference type="HAMAP-Rule" id="MF_00983"/>
    </source>
</evidence>
<dbReference type="GO" id="GO:0006270">
    <property type="term" value="P:DNA replication initiation"/>
    <property type="evidence" value="ECO:0007669"/>
    <property type="project" value="TreeGrafter"/>
</dbReference>
<feature type="binding site" evidence="12">
    <location>
        <position position="450"/>
    </location>
    <ligand>
        <name>Zn(2+)</name>
        <dbReference type="ChEBI" id="CHEBI:29105"/>
        <label>2</label>
    </ligand>
</feature>
<dbReference type="EC" id="5.6.2.4" evidence="12"/>
<dbReference type="PANTHER" id="PTHR30580:SF0">
    <property type="entry name" value="PRIMOSOMAL PROTEIN N"/>
    <property type="match status" value="1"/>
</dbReference>
<dbReference type="InterPro" id="IPR027417">
    <property type="entry name" value="P-loop_NTPase"/>
</dbReference>
<evidence type="ECO:0000256" key="4">
    <source>
        <dbReference type="ARBA" id="ARBA00022741"/>
    </source>
</evidence>
<reference evidence="15" key="2">
    <citation type="submission" date="2021-04" db="EMBL/GenBank/DDBJ databases">
        <authorList>
            <person name="Gilroy R."/>
        </authorList>
    </citation>
    <scope>NUCLEOTIDE SEQUENCE</scope>
    <source>
        <strain evidence="15">12435</strain>
    </source>
</reference>
<comment type="subunit">
    <text evidence="12">Component of the replication restart primosome.</text>
</comment>
<dbReference type="GO" id="GO:0043138">
    <property type="term" value="F:3'-5' DNA helicase activity"/>
    <property type="evidence" value="ECO:0007669"/>
    <property type="project" value="UniProtKB-EC"/>
</dbReference>
<dbReference type="AlphaFoldDB" id="A0A9D1Q002"/>
<dbReference type="GO" id="GO:0016787">
    <property type="term" value="F:hydrolase activity"/>
    <property type="evidence" value="ECO:0007669"/>
    <property type="project" value="UniProtKB-KW"/>
</dbReference>
<dbReference type="GO" id="GO:1990077">
    <property type="term" value="C:primosome complex"/>
    <property type="evidence" value="ECO:0007669"/>
    <property type="project" value="UniProtKB-UniRule"/>
</dbReference>
<dbReference type="InterPro" id="IPR041236">
    <property type="entry name" value="PriA_C"/>
</dbReference>
<dbReference type="PANTHER" id="PTHR30580">
    <property type="entry name" value="PRIMOSOMAL PROTEIN N"/>
    <property type="match status" value="1"/>
</dbReference>
<organism evidence="15 16">
    <name type="scientific">Candidatus Protoclostridium stercorigallinarum</name>
    <dbReference type="NCBI Taxonomy" id="2838741"/>
    <lineage>
        <taxon>Bacteria</taxon>
        <taxon>Bacillati</taxon>
        <taxon>Bacillota</taxon>
        <taxon>Clostridia</taxon>
        <taxon>Candidatus Protoclostridium</taxon>
    </lineage>
</organism>
<feature type="binding site" evidence="12">
    <location>
        <position position="453"/>
    </location>
    <ligand>
        <name>Zn(2+)</name>
        <dbReference type="ChEBI" id="CHEBI:29105"/>
        <label>2</label>
    </ligand>
</feature>
<reference evidence="15" key="1">
    <citation type="journal article" date="2021" name="PeerJ">
        <title>Extensive microbial diversity within the chicken gut microbiome revealed by metagenomics and culture.</title>
        <authorList>
            <person name="Gilroy R."/>
            <person name="Ravi A."/>
            <person name="Getino M."/>
            <person name="Pursley I."/>
            <person name="Horton D.L."/>
            <person name="Alikhan N.F."/>
            <person name="Baker D."/>
            <person name="Gharbi K."/>
            <person name="Hall N."/>
            <person name="Watson M."/>
            <person name="Adriaenssens E.M."/>
            <person name="Foster-Nyarko E."/>
            <person name="Jarju S."/>
            <person name="Secka A."/>
            <person name="Antonio M."/>
            <person name="Oren A."/>
            <person name="Chaudhuri R.R."/>
            <person name="La Ragione R."/>
            <person name="Hildebrand F."/>
            <person name="Pallen M.J."/>
        </authorList>
    </citation>
    <scope>NUCLEOTIDE SEQUENCE</scope>
    <source>
        <strain evidence="15">12435</strain>
    </source>
</reference>
<keyword evidence="6 12" id="KW-0347">Helicase</keyword>
<evidence type="ECO:0000256" key="8">
    <source>
        <dbReference type="ARBA" id="ARBA00022840"/>
    </source>
</evidence>
<dbReference type="Pfam" id="PF18319">
    <property type="entry name" value="Zn_ribbon_PriA"/>
    <property type="match status" value="1"/>
</dbReference>
<dbReference type="InterPro" id="IPR001650">
    <property type="entry name" value="Helicase_C-like"/>
</dbReference>
<evidence type="ECO:0000256" key="11">
    <source>
        <dbReference type="ARBA" id="ARBA00048988"/>
    </source>
</evidence>
<feature type="domain" description="Helicase C-terminal" evidence="14">
    <location>
        <begin position="473"/>
        <end position="630"/>
    </location>
</feature>
<evidence type="ECO:0000256" key="2">
    <source>
        <dbReference type="ARBA" id="ARBA00022705"/>
    </source>
</evidence>
<accession>A0A9D1Q002</accession>
<feature type="binding site" evidence="12">
    <location>
        <position position="481"/>
    </location>
    <ligand>
        <name>Zn(2+)</name>
        <dbReference type="ChEBI" id="CHEBI:29105"/>
        <label>1</label>
    </ligand>
</feature>
<keyword evidence="1 12" id="KW-0639">Primosome</keyword>
<comment type="similarity">
    <text evidence="12">Belongs to the helicase family. PriA subfamily.</text>
</comment>
<dbReference type="Pfam" id="PF17764">
    <property type="entry name" value="PriA_3primeBD"/>
    <property type="match status" value="1"/>
</dbReference>
<dbReference type="FunFam" id="3.40.50.300:FF:000489">
    <property type="entry name" value="Primosome assembly protein PriA"/>
    <property type="match status" value="1"/>
</dbReference>
<dbReference type="GO" id="GO:0005524">
    <property type="term" value="F:ATP binding"/>
    <property type="evidence" value="ECO:0007669"/>
    <property type="project" value="UniProtKB-UniRule"/>
</dbReference>
<dbReference type="Gene3D" id="3.40.50.300">
    <property type="entry name" value="P-loop containing nucleotide triphosphate hydrolases"/>
    <property type="match status" value="2"/>
</dbReference>
<evidence type="ECO:0000259" key="13">
    <source>
        <dbReference type="PROSITE" id="PS51192"/>
    </source>
</evidence>
<sequence length="736" mass="83003">MYAEVIIDIAAAEVDRIFDYDCGGFDIKRGVRVSVPFGRTKAEGFVIGIKDVTDVPPEKIKKISSVLDKAPIITEEMFCLMEKMRSKMHLLRVDILRLFIPAAMRGGRVKELTRQLAVLSEEYRDRDPDEFIRKTAIAQRELYDYLSIDKPDGEYVSELNKIMSASALRNFAERGIVRIADTEKRRVPYADMPADEDDVRHILTDEQQKAYDAITSSGGETFLLHGVTGSGKTEVYMRCIRDALDRGKTAIMLVPEISLTPQMLRNFRNRFGDDVAVLHSALGQGEKFDEWRKCLTGEAKVVLGARSAIFAPLKNIGVIIIDEEHDQSYVSERNPRYVTHKIAEWRREYNGAALILGSATPSMETYYAAKQGRMRLLELNGRVNKRPLPEIKVVNMCREALRGNRSIFSDTLTSELKNCLDGGNQAMLFLNRRGYASYVMCKICGYVAKCERCDVSLVYHKEEDRLKCHYCGNMYAPLTECPECGSKFIKEGYIGTEKVADKLTEMFPSAGVLRMDNDSTRTKGAHARILGEFGAKKADILVGTQMIAKGHDFPDVTLVGILDADMSLHVADYRSVERTFQLTTQVAGRAGRASLPGKVILQTHTPNHYVYNYVRTGDYKGFYEKEINLREVTKYPPFAKIVRVLVSGTDDGKAAAVLKNIYERVSELKSAQPDKFIYLAYMRAPLKKIMDEYRMQILARLVPDSEDIEDAIYTAVDECRVSGITSYAETDPIKLS</sequence>
<comment type="caution">
    <text evidence="15">The sequence shown here is derived from an EMBL/GenBank/DDBJ whole genome shotgun (WGS) entry which is preliminary data.</text>
</comment>
<dbReference type="InterPro" id="IPR041222">
    <property type="entry name" value="PriA_3primeBD"/>
</dbReference>
<feature type="domain" description="Helicase ATP-binding" evidence="13">
    <location>
        <begin position="213"/>
        <end position="379"/>
    </location>
</feature>
<evidence type="ECO:0000256" key="3">
    <source>
        <dbReference type="ARBA" id="ARBA00022723"/>
    </source>
</evidence>
<keyword evidence="3 12" id="KW-0479">Metal-binding</keyword>
<dbReference type="PROSITE" id="PS51194">
    <property type="entry name" value="HELICASE_CTER"/>
    <property type="match status" value="1"/>
</dbReference>
<evidence type="ECO:0000313" key="16">
    <source>
        <dbReference type="Proteomes" id="UP000823990"/>
    </source>
</evidence>
<keyword evidence="7 12" id="KW-0862">Zinc</keyword>
<name>A0A9D1Q002_9FIRM</name>
<evidence type="ECO:0000313" key="15">
    <source>
        <dbReference type="EMBL" id="HIW02739.1"/>
    </source>
</evidence>
<evidence type="ECO:0000256" key="1">
    <source>
        <dbReference type="ARBA" id="ARBA00022515"/>
    </source>
</evidence>
<dbReference type="SMART" id="SM00487">
    <property type="entry name" value="DEXDc"/>
    <property type="match status" value="1"/>
</dbReference>
<keyword evidence="2 12" id="KW-0235">DNA replication</keyword>
<evidence type="ECO:0000256" key="6">
    <source>
        <dbReference type="ARBA" id="ARBA00022806"/>
    </source>
</evidence>
<dbReference type="Gene3D" id="3.40.1440.60">
    <property type="entry name" value="PriA, 3(prime) DNA-binding domain"/>
    <property type="match status" value="1"/>
</dbReference>
<dbReference type="Pfam" id="PF18074">
    <property type="entry name" value="PriA_C"/>
    <property type="match status" value="1"/>
</dbReference>
<dbReference type="InterPro" id="IPR005259">
    <property type="entry name" value="PriA"/>
</dbReference>
<comment type="function">
    <text evidence="12">Initiates the restart of stalled replication forks, which reloads the replicative helicase on sites other than the origin of replication. Recognizes and binds to abandoned replication forks and remodels them to uncover a helicase loading site. Promotes assembly of the primosome at these replication forks.</text>
</comment>
<comment type="catalytic activity">
    <reaction evidence="12">
        <text>Couples ATP hydrolysis with the unwinding of duplex DNA by translocating in the 3'-5' direction.</text>
        <dbReference type="EC" id="5.6.2.4"/>
    </reaction>
</comment>
<gene>
    <name evidence="12 15" type="primary">priA</name>
    <name evidence="15" type="ORF">H9892_05305</name>
</gene>
<dbReference type="InterPro" id="IPR011545">
    <property type="entry name" value="DEAD/DEAH_box_helicase_dom"/>
</dbReference>
<feature type="binding site" evidence="12">
    <location>
        <position position="484"/>
    </location>
    <ligand>
        <name>Zn(2+)</name>
        <dbReference type="ChEBI" id="CHEBI:29105"/>
        <label>1</label>
    </ligand>
</feature>
<dbReference type="GO" id="GO:0003677">
    <property type="term" value="F:DNA binding"/>
    <property type="evidence" value="ECO:0007669"/>
    <property type="project" value="UniProtKB-UniRule"/>
</dbReference>
<dbReference type="GO" id="GO:0006302">
    <property type="term" value="P:double-strand break repair"/>
    <property type="evidence" value="ECO:0007669"/>
    <property type="project" value="InterPro"/>
</dbReference>
<feature type="binding site" evidence="12">
    <location>
        <position position="468"/>
    </location>
    <ligand>
        <name>Zn(2+)</name>
        <dbReference type="ChEBI" id="CHEBI:29105"/>
        <label>2</label>
    </ligand>
</feature>
<evidence type="ECO:0000259" key="14">
    <source>
        <dbReference type="PROSITE" id="PS51194"/>
    </source>
</evidence>
<keyword evidence="10 12" id="KW-0413">Isomerase</keyword>
<comment type="catalytic activity">
    <reaction evidence="11 12">
        <text>ATP + H2O = ADP + phosphate + H(+)</text>
        <dbReference type="Rhea" id="RHEA:13065"/>
        <dbReference type="ChEBI" id="CHEBI:15377"/>
        <dbReference type="ChEBI" id="CHEBI:15378"/>
        <dbReference type="ChEBI" id="CHEBI:30616"/>
        <dbReference type="ChEBI" id="CHEBI:43474"/>
        <dbReference type="ChEBI" id="CHEBI:456216"/>
        <dbReference type="EC" id="5.6.2.4"/>
    </reaction>
</comment>
<dbReference type="Pfam" id="PF00270">
    <property type="entry name" value="DEAD"/>
    <property type="match status" value="1"/>
</dbReference>
<dbReference type="GO" id="GO:0008270">
    <property type="term" value="F:zinc ion binding"/>
    <property type="evidence" value="ECO:0007669"/>
    <property type="project" value="UniProtKB-UniRule"/>
</dbReference>
<dbReference type="CDD" id="cd18804">
    <property type="entry name" value="SF2_C_priA"/>
    <property type="match status" value="1"/>
</dbReference>
<dbReference type="EMBL" id="DXHS01000082">
    <property type="protein sequence ID" value="HIW02739.1"/>
    <property type="molecule type" value="Genomic_DNA"/>
</dbReference>
<dbReference type="InterPro" id="IPR040498">
    <property type="entry name" value="PriA_CRR"/>
</dbReference>
<evidence type="ECO:0000256" key="10">
    <source>
        <dbReference type="ARBA" id="ARBA00023235"/>
    </source>
</evidence>
<dbReference type="NCBIfam" id="TIGR00595">
    <property type="entry name" value="priA"/>
    <property type="match status" value="1"/>
</dbReference>